<gene>
    <name evidence="6" type="ORF">MU1_10830</name>
</gene>
<comment type="similarity">
    <text evidence="1">Belongs to the ABC transporter superfamily.</text>
</comment>
<reference evidence="6 7" key="1">
    <citation type="submission" date="2023-03" db="EMBL/GenBank/DDBJ databases">
        <title>Draft genome sequence of the bacteria which degrade cell wall of Tricholomamatutake.</title>
        <authorList>
            <person name="Konishi Y."/>
            <person name="Fukuta Y."/>
            <person name="Shirasaka N."/>
        </authorList>
    </citation>
    <scope>NUCLEOTIDE SEQUENCE [LARGE SCALE GENOMIC DNA]</scope>
    <source>
        <strain evidence="7">mu1</strain>
    </source>
</reference>
<dbReference type="PANTHER" id="PTHR43067">
    <property type="entry name" value="OLIGOPEPTIDE/DIPEPTIDE ABC TRANSPORTER, ATPASE SUBUNIT"/>
    <property type="match status" value="1"/>
</dbReference>
<dbReference type="EMBL" id="BSSQ01000004">
    <property type="protein sequence ID" value="GLX66739.1"/>
    <property type="molecule type" value="Genomic_DNA"/>
</dbReference>
<dbReference type="RefSeq" id="WP_284237453.1">
    <property type="nucleotide sequence ID" value="NZ_BSSQ01000004.1"/>
</dbReference>
<dbReference type="Gene3D" id="3.40.50.300">
    <property type="entry name" value="P-loop containing nucleotide triphosphate hydrolases"/>
    <property type="match status" value="1"/>
</dbReference>
<dbReference type="InterPro" id="IPR013563">
    <property type="entry name" value="Oligopep_ABC_C"/>
</dbReference>
<dbReference type="GO" id="GO:0005524">
    <property type="term" value="F:ATP binding"/>
    <property type="evidence" value="ECO:0007669"/>
    <property type="project" value="UniProtKB-KW"/>
</dbReference>
<dbReference type="InterPro" id="IPR017871">
    <property type="entry name" value="ABC_transporter-like_CS"/>
</dbReference>
<evidence type="ECO:0000313" key="6">
    <source>
        <dbReference type="EMBL" id="GLX66739.1"/>
    </source>
</evidence>
<dbReference type="PROSITE" id="PS50893">
    <property type="entry name" value="ABC_TRANSPORTER_2"/>
    <property type="match status" value="1"/>
</dbReference>
<accession>A0ABQ6G707</accession>
<dbReference type="Pfam" id="PF00005">
    <property type="entry name" value="ABC_tran"/>
    <property type="match status" value="1"/>
</dbReference>
<evidence type="ECO:0000256" key="3">
    <source>
        <dbReference type="ARBA" id="ARBA00022741"/>
    </source>
</evidence>
<organism evidence="6 7">
    <name type="scientific">Paenibacillus glycanilyticus</name>
    <dbReference type="NCBI Taxonomy" id="126569"/>
    <lineage>
        <taxon>Bacteria</taxon>
        <taxon>Bacillati</taxon>
        <taxon>Bacillota</taxon>
        <taxon>Bacilli</taxon>
        <taxon>Bacillales</taxon>
        <taxon>Paenibacillaceae</taxon>
        <taxon>Paenibacillus</taxon>
    </lineage>
</organism>
<sequence>MSDLLQVRHLSIEYASPRGIVKAVDDVTFSIGKGEIFGLAGESGCGKSTTAFGISRLLRHPAQISGGSVVLDGQELTTLSNDEFDKLRWSKISIVLQSAMNNLNPVLKISNQLIDAILAHDPSMGKEARQRAEQLMKLVDLPVDRLDSYPHELSGGMRQRVVIAMALALRPSLVIMDEPTTALDVVVQNGIIRKIVELQKEFGFSILFITHDLPLMLEMCGRIGIMYAGKLVEVASREQILQKPRHPYTQGLLNSFPSLSGPKQRLSGIPGHTPDLIRPPAGCRFCPRCSQAIQECQTLPPPLVEDAGGQIACHLYSEEGIAREQASAACERS</sequence>
<dbReference type="Pfam" id="PF08352">
    <property type="entry name" value="oligo_HPY"/>
    <property type="match status" value="1"/>
</dbReference>
<dbReference type="InterPro" id="IPR027417">
    <property type="entry name" value="P-loop_NTPase"/>
</dbReference>
<dbReference type="InterPro" id="IPR003593">
    <property type="entry name" value="AAA+_ATPase"/>
</dbReference>
<dbReference type="PROSITE" id="PS00211">
    <property type="entry name" value="ABC_TRANSPORTER_1"/>
    <property type="match status" value="1"/>
</dbReference>
<dbReference type="SUPFAM" id="SSF52540">
    <property type="entry name" value="P-loop containing nucleoside triphosphate hydrolases"/>
    <property type="match status" value="1"/>
</dbReference>
<dbReference type="SMART" id="SM00382">
    <property type="entry name" value="AAA"/>
    <property type="match status" value="1"/>
</dbReference>
<evidence type="ECO:0000259" key="5">
    <source>
        <dbReference type="PROSITE" id="PS50893"/>
    </source>
</evidence>
<keyword evidence="2" id="KW-0813">Transport</keyword>
<evidence type="ECO:0000256" key="2">
    <source>
        <dbReference type="ARBA" id="ARBA00022448"/>
    </source>
</evidence>
<keyword evidence="4 6" id="KW-0067">ATP-binding</keyword>
<dbReference type="PANTHER" id="PTHR43067:SF3">
    <property type="entry name" value="MALTOSE ABC TRANSPORTER, ATP-BINDING PROTEIN"/>
    <property type="match status" value="1"/>
</dbReference>
<proteinExistence type="inferred from homology"/>
<keyword evidence="7" id="KW-1185">Reference proteome</keyword>
<feature type="domain" description="ABC transporter" evidence="5">
    <location>
        <begin position="7"/>
        <end position="253"/>
    </location>
</feature>
<evidence type="ECO:0000256" key="4">
    <source>
        <dbReference type="ARBA" id="ARBA00022840"/>
    </source>
</evidence>
<comment type="caution">
    <text evidence="6">The sequence shown here is derived from an EMBL/GenBank/DDBJ whole genome shotgun (WGS) entry which is preliminary data.</text>
</comment>
<name>A0ABQ6G707_9BACL</name>
<evidence type="ECO:0000256" key="1">
    <source>
        <dbReference type="ARBA" id="ARBA00005417"/>
    </source>
</evidence>
<dbReference type="NCBIfam" id="TIGR01727">
    <property type="entry name" value="oligo_HPY"/>
    <property type="match status" value="1"/>
</dbReference>
<dbReference type="CDD" id="cd03257">
    <property type="entry name" value="ABC_NikE_OppD_transporters"/>
    <property type="match status" value="1"/>
</dbReference>
<keyword evidence="3" id="KW-0547">Nucleotide-binding</keyword>
<evidence type="ECO:0000313" key="7">
    <source>
        <dbReference type="Proteomes" id="UP001157114"/>
    </source>
</evidence>
<dbReference type="Proteomes" id="UP001157114">
    <property type="component" value="Unassembled WGS sequence"/>
</dbReference>
<dbReference type="InterPro" id="IPR003439">
    <property type="entry name" value="ABC_transporter-like_ATP-bd"/>
</dbReference>
<protein>
    <submittedName>
        <fullName evidence="6">ABC transporter ATP-binding protein</fullName>
    </submittedName>
</protein>